<dbReference type="Proteomes" id="UP000215453">
    <property type="component" value="Chromosome 8"/>
</dbReference>
<evidence type="ECO:0000313" key="1">
    <source>
        <dbReference type="EMBL" id="SMY26842.1"/>
    </source>
</evidence>
<reference evidence="1 2" key="1">
    <citation type="submission" date="2016-10" db="EMBL/GenBank/DDBJ databases">
        <authorList>
            <person name="Varghese N."/>
        </authorList>
    </citation>
    <scope>NUCLEOTIDE SEQUENCE [LARGE SCALE GENOMIC DNA]</scope>
</reference>
<dbReference type="AlphaFoldDB" id="A0A1Y6LR35"/>
<name>A0A1Y6LR35_ZYMTR</name>
<dbReference type="EMBL" id="LT882683">
    <property type="protein sequence ID" value="SMY26842.1"/>
    <property type="molecule type" value="Genomic_DNA"/>
</dbReference>
<evidence type="ECO:0000313" key="2">
    <source>
        <dbReference type="Proteomes" id="UP000215453"/>
    </source>
</evidence>
<gene>
    <name evidence="1" type="ORF">ZT1A5_G8286</name>
</gene>
<protein>
    <submittedName>
        <fullName evidence="1">Uncharacterized protein</fullName>
    </submittedName>
</protein>
<sequence>MVRDRGGLSSEVDDLLHKVFSMFSYRDASATWSSGVQSAMPHDLTGYPVGKLCDLWATSYSGSSQPGQARSPPTPVPASLEKETIVRLVKARPGVFAQRNNRQLVQTCLKRSSIDLSMVRATTVKWANADTSARGTARSSPRRTLRTKAAARVARCGLLRYLRHTSEHLRAAKMVKVTLLGLLFSAVALVEAMPKQSPPERSPNEQSVKMFSKRIYQSACHKSYKCDHQSDCAGPEKMDIVPDGCPKCYAKFLCGADGKTIPNTLQGYWCLGSDDDFCF</sequence>
<accession>A0A1Y6LR35</accession>
<proteinExistence type="predicted"/>
<organism evidence="1 2">
    <name type="scientific">Zymoseptoria tritici ST99CH_1A5</name>
    <dbReference type="NCBI Taxonomy" id="1276529"/>
    <lineage>
        <taxon>Eukaryota</taxon>
        <taxon>Fungi</taxon>
        <taxon>Dikarya</taxon>
        <taxon>Ascomycota</taxon>
        <taxon>Pezizomycotina</taxon>
        <taxon>Dothideomycetes</taxon>
        <taxon>Dothideomycetidae</taxon>
        <taxon>Mycosphaerellales</taxon>
        <taxon>Mycosphaerellaceae</taxon>
        <taxon>Zymoseptoria</taxon>
    </lineage>
</organism>